<keyword evidence="3 9" id="KW-0813">Transport</keyword>
<dbReference type="GO" id="GO:0005886">
    <property type="term" value="C:plasma membrane"/>
    <property type="evidence" value="ECO:0007669"/>
    <property type="project" value="UniProtKB-SubCell"/>
</dbReference>
<dbReference type="InterPro" id="IPR013525">
    <property type="entry name" value="ABC2_TM"/>
</dbReference>
<dbReference type="PROSITE" id="PS51012">
    <property type="entry name" value="ABC_TM2"/>
    <property type="match status" value="1"/>
</dbReference>
<keyword evidence="8 9" id="KW-0472">Membrane</keyword>
<evidence type="ECO:0000259" key="10">
    <source>
        <dbReference type="PROSITE" id="PS51012"/>
    </source>
</evidence>
<keyword evidence="5" id="KW-0997">Cell inner membrane</keyword>
<evidence type="ECO:0000256" key="4">
    <source>
        <dbReference type="ARBA" id="ARBA00022475"/>
    </source>
</evidence>
<keyword evidence="4 9" id="KW-1003">Cell membrane</keyword>
<dbReference type="HOGENOM" id="CLU_060703_1_1_11"/>
<dbReference type="GO" id="GO:0015920">
    <property type="term" value="P:lipopolysaccharide transport"/>
    <property type="evidence" value="ECO:0007669"/>
    <property type="project" value="TreeGrafter"/>
</dbReference>
<evidence type="ECO:0000313" key="12">
    <source>
        <dbReference type="Proteomes" id="UP000008221"/>
    </source>
</evidence>
<evidence type="ECO:0000256" key="2">
    <source>
        <dbReference type="ARBA" id="ARBA00007783"/>
    </source>
</evidence>
<evidence type="ECO:0000256" key="7">
    <source>
        <dbReference type="ARBA" id="ARBA00022989"/>
    </source>
</evidence>
<dbReference type="InterPro" id="IPR047817">
    <property type="entry name" value="ABC2_TM_bact-type"/>
</dbReference>
<evidence type="ECO:0000256" key="6">
    <source>
        <dbReference type="ARBA" id="ARBA00022692"/>
    </source>
</evidence>
<feature type="transmembrane region" description="Helical" evidence="9">
    <location>
        <begin position="112"/>
        <end position="136"/>
    </location>
</feature>
<evidence type="ECO:0000256" key="8">
    <source>
        <dbReference type="ARBA" id="ARBA00023136"/>
    </source>
</evidence>
<dbReference type="Proteomes" id="UP000008221">
    <property type="component" value="Chromosome"/>
</dbReference>
<feature type="transmembrane region" description="Helical" evidence="9">
    <location>
        <begin position="70"/>
        <end position="100"/>
    </location>
</feature>
<evidence type="ECO:0000256" key="1">
    <source>
        <dbReference type="ARBA" id="ARBA00004429"/>
    </source>
</evidence>
<feature type="transmembrane region" description="Helical" evidence="9">
    <location>
        <begin position="142"/>
        <end position="168"/>
    </location>
</feature>
<keyword evidence="6 9" id="KW-0812">Transmembrane</keyword>
<dbReference type="PANTHER" id="PTHR30413:SF8">
    <property type="entry name" value="TRANSPORT PERMEASE PROTEIN"/>
    <property type="match status" value="1"/>
</dbReference>
<reference evidence="11 12" key="1">
    <citation type="journal article" date="2009" name="Genome Res.">
        <title>Complete genome of the cellulolytic thermophile Acidothermus cellulolyticus 11B provides insights into its ecophysiological and evolutionary adaptations.</title>
        <authorList>
            <person name="Barabote R.D."/>
            <person name="Xie G."/>
            <person name="Leu D.H."/>
            <person name="Normand P."/>
            <person name="Necsulea A."/>
            <person name="Daubin V."/>
            <person name="Medigue C."/>
            <person name="Adney W.S."/>
            <person name="Xu X.C."/>
            <person name="Lapidus A."/>
            <person name="Parales R.E."/>
            <person name="Detter C."/>
            <person name="Pujic P."/>
            <person name="Bruce D."/>
            <person name="Lavire C."/>
            <person name="Challacombe J.F."/>
            <person name="Brettin T.S."/>
            <person name="Berry A.M."/>
        </authorList>
    </citation>
    <scope>NUCLEOTIDE SEQUENCE [LARGE SCALE GENOMIC DNA]</scope>
    <source>
        <strain evidence="12">ATCC 43068 / DSM 8971 / 11B</strain>
    </source>
</reference>
<dbReference type="KEGG" id="ace:Acel_0420"/>
<dbReference type="InParanoid" id="A0LRY4"/>
<dbReference type="eggNOG" id="COG1682">
    <property type="taxonomic scope" value="Bacteria"/>
</dbReference>
<feature type="transmembrane region" description="Helical" evidence="9">
    <location>
        <begin position="239"/>
        <end position="258"/>
    </location>
</feature>
<sequence>MTQVAELWRYRGLIGNFASRELKSKYKHSVLGWAWSLINPAATLAIYTVVFSTIFRATPPPAHNGMTTYVVYLFIGLVAWNFFSNVVNGSMAALIGAGALLKKIYFPPYAPVLGTAASALVQTSIEFGVLLLVLVGVENVSWSLFLTPLVLALLLIFASGIGLLFALFNVFYRDISYLVGVVLQLIFYATPVIWAPQQLLGHAHGHLAVRVLAINPLYQFVEGFRDVLWTGTVPSASRWGWMILAAAISIGVGLTVFIRGSRDVSEEL</sequence>
<evidence type="ECO:0000256" key="9">
    <source>
        <dbReference type="RuleBase" id="RU361157"/>
    </source>
</evidence>
<dbReference type="AlphaFoldDB" id="A0LRY4"/>
<accession>A0LRY4</accession>
<evidence type="ECO:0000256" key="5">
    <source>
        <dbReference type="ARBA" id="ARBA00022519"/>
    </source>
</evidence>
<evidence type="ECO:0000313" key="11">
    <source>
        <dbReference type="EMBL" id="ABK52194.1"/>
    </source>
</evidence>
<protein>
    <recommendedName>
        <fullName evidence="9">Transport permease protein</fullName>
    </recommendedName>
</protein>
<dbReference type="PANTHER" id="PTHR30413">
    <property type="entry name" value="INNER MEMBRANE TRANSPORT PERMEASE"/>
    <property type="match status" value="1"/>
</dbReference>
<feature type="transmembrane region" description="Helical" evidence="9">
    <location>
        <begin position="175"/>
        <end position="194"/>
    </location>
</feature>
<feature type="domain" description="ABC transmembrane type-2" evidence="10">
    <location>
        <begin position="31"/>
        <end position="260"/>
    </location>
</feature>
<evidence type="ECO:0000256" key="3">
    <source>
        <dbReference type="ARBA" id="ARBA00022448"/>
    </source>
</evidence>
<dbReference type="EMBL" id="CP000481">
    <property type="protein sequence ID" value="ABK52194.1"/>
    <property type="molecule type" value="Genomic_DNA"/>
</dbReference>
<dbReference type="Pfam" id="PF01061">
    <property type="entry name" value="ABC2_membrane"/>
    <property type="match status" value="1"/>
</dbReference>
<dbReference type="STRING" id="351607.Acel_0420"/>
<gene>
    <name evidence="11" type="ordered locus">Acel_0420</name>
</gene>
<keyword evidence="7 9" id="KW-1133">Transmembrane helix</keyword>
<keyword evidence="12" id="KW-1185">Reference proteome</keyword>
<feature type="transmembrane region" description="Helical" evidence="9">
    <location>
        <begin position="30"/>
        <end position="50"/>
    </location>
</feature>
<organism evidence="11 12">
    <name type="scientific">Acidothermus cellulolyticus (strain ATCC 43068 / DSM 8971 / 11B)</name>
    <dbReference type="NCBI Taxonomy" id="351607"/>
    <lineage>
        <taxon>Bacteria</taxon>
        <taxon>Bacillati</taxon>
        <taxon>Actinomycetota</taxon>
        <taxon>Actinomycetes</taxon>
        <taxon>Acidothermales</taxon>
        <taxon>Acidothermaceae</taxon>
        <taxon>Acidothermus</taxon>
    </lineage>
</organism>
<comment type="similarity">
    <text evidence="2 9">Belongs to the ABC-2 integral membrane protein family.</text>
</comment>
<proteinExistence type="inferred from homology"/>
<dbReference type="FunCoup" id="A0LRY4">
    <property type="interactions" value="36"/>
</dbReference>
<comment type="subcellular location">
    <subcellularLocation>
        <location evidence="1">Cell inner membrane</location>
        <topology evidence="1">Multi-pass membrane protein</topology>
    </subcellularLocation>
    <subcellularLocation>
        <location evidence="9">Cell membrane</location>
        <topology evidence="9">Multi-pass membrane protein</topology>
    </subcellularLocation>
</comment>
<dbReference type="GO" id="GO:0140359">
    <property type="term" value="F:ABC-type transporter activity"/>
    <property type="evidence" value="ECO:0007669"/>
    <property type="project" value="InterPro"/>
</dbReference>
<name>A0LRY4_ACIC1</name>